<reference evidence="2" key="1">
    <citation type="submission" date="2022-11" db="EMBL/GenBank/DDBJ databases">
        <title>Draft genome sequence of Hoeflea poritis E7-10 and Hoeflea prorocentri PM5-8, separated from scleractinian coral Porites lutea and marine dinoflagellate.</title>
        <authorList>
            <person name="Zhang G."/>
            <person name="Wei Q."/>
            <person name="Cai L."/>
        </authorList>
    </citation>
    <scope>NUCLEOTIDE SEQUENCE</scope>
    <source>
        <strain evidence="2">PM5-8</strain>
    </source>
</reference>
<dbReference type="AlphaFoldDB" id="A0A9X3ZG95"/>
<evidence type="ECO:0000256" key="1">
    <source>
        <dbReference type="SAM" id="MobiDB-lite"/>
    </source>
</evidence>
<dbReference type="EMBL" id="JAPJZI010000001">
    <property type="protein sequence ID" value="MDA5397315.1"/>
    <property type="molecule type" value="Genomic_DNA"/>
</dbReference>
<keyword evidence="3" id="KW-1185">Reference proteome</keyword>
<dbReference type="RefSeq" id="WP_267988780.1">
    <property type="nucleotide sequence ID" value="NZ_JAPJZI010000001.1"/>
</dbReference>
<protein>
    <submittedName>
        <fullName evidence="2">Uncharacterized protein</fullName>
    </submittedName>
</protein>
<organism evidence="2 3">
    <name type="scientific">Hoeflea prorocentri</name>
    <dbReference type="NCBI Taxonomy" id="1922333"/>
    <lineage>
        <taxon>Bacteria</taxon>
        <taxon>Pseudomonadati</taxon>
        <taxon>Pseudomonadota</taxon>
        <taxon>Alphaproteobacteria</taxon>
        <taxon>Hyphomicrobiales</taxon>
        <taxon>Rhizobiaceae</taxon>
        <taxon>Hoeflea</taxon>
    </lineage>
</organism>
<name>A0A9X3ZG95_9HYPH</name>
<gene>
    <name evidence="2" type="ORF">OQ273_01910</name>
</gene>
<proteinExistence type="predicted"/>
<evidence type="ECO:0000313" key="2">
    <source>
        <dbReference type="EMBL" id="MDA5397315.1"/>
    </source>
</evidence>
<accession>A0A9X3ZG95</accession>
<comment type="caution">
    <text evidence="2">The sequence shown here is derived from an EMBL/GenBank/DDBJ whole genome shotgun (WGS) entry which is preliminary data.</text>
</comment>
<feature type="region of interest" description="Disordered" evidence="1">
    <location>
        <begin position="15"/>
        <end position="35"/>
    </location>
</feature>
<sequence>MSGVSAEPVWLEPHSCADADISAGTSATGDSKAQDIRRERLTRTLEIAESHGAYAFEQWVRRDLERIKS</sequence>
<dbReference type="Proteomes" id="UP001151234">
    <property type="component" value="Unassembled WGS sequence"/>
</dbReference>
<evidence type="ECO:0000313" key="3">
    <source>
        <dbReference type="Proteomes" id="UP001151234"/>
    </source>
</evidence>